<protein>
    <submittedName>
        <fullName evidence="1">Uncharacterized protein</fullName>
    </submittedName>
</protein>
<reference evidence="1 2" key="1">
    <citation type="submission" date="2017-12" db="EMBL/GenBank/DDBJ databases">
        <title>Integrating genomic resources of turbot (Scophthalmus maximus) in depth evaluation of genetic and physical mapping variation across individuals.</title>
        <authorList>
            <person name="Martinez P."/>
        </authorList>
    </citation>
    <scope>NUCLEOTIDE SEQUENCE [LARGE SCALE GENOMIC DNA]</scope>
</reference>
<accession>A0A2U9BR50</accession>
<keyword evidence="2" id="KW-1185">Reference proteome</keyword>
<evidence type="ECO:0000313" key="2">
    <source>
        <dbReference type="Proteomes" id="UP000246464"/>
    </source>
</evidence>
<dbReference type="AlphaFoldDB" id="A0A2U9BR50"/>
<gene>
    <name evidence="1" type="ORF">SMAX5B_010806</name>
</gene>
<evidence type="ECO:0000313" key="1">
    <source>
        <dbReference type="EMBL" id="AWP06665.1"/>
    </source>
</evidence>
<organism evidence="1 2">
    <name type="scientific">Scophthalmus maximus</name>
    <name type="common">Turbot</name>
    <name type="synonym">Psetta maxima</name>
    <dbReference type="NCBI Taxonomy" id="52904"/>
    <lineage>
        <taxon>Eukaryota</taxon>
        <taxon>Metazoa</taxon>
        <taxon>Chordata</taxon>
        <taxon>Craniata</taxon>
        <taxon>Vertebrata</taxon>
        <taxon>Euteleostomi</taxon>
        <taxon>Actinopterygii</taxon>
        <taxon>Neopterygii</taxon>
        <taxon>Teleostei</taxon>
        <taxon>Neoteleostei</taxon>
        <taxon>Acanthomorphata</taxon>
        <taxon>Carangaria</taxon>
        <taxon>Pleuronectiformes</taxon>
        <taxon>Pleuronectoidei</taxon>
        <taxon>Scophthalmidae</taxon>
        <taxon>Scophthalmus</taxon>
    </lineage>
</organism>
<proteinExistence type="predicted"/>
<name>A0A2U9BR50_SCOMX</name>
<dbReference type="Proteomes" id="UP000246464">
    <property type="component" value="Chromosome 9"/>
</dbReference>
<sequence length="65" mass="7614">MADFLLARGIGARGFFVGPDIIHRPTKFIYIKFEGPDIIHRPTKFIYIKFEETWLNELTLDCGQR</sequence>
<dbReference type="EMBL" id="CP026251">
    <property type="protein sequence ID" value="AWP06665.1"/>
    <property type="molecule type" value="Genomic_DNA"/>
</dbReference>